<accession>A0A2U1KH66</accession>
<proteinExistence type="predicted"/>
<keyword evidence="3" id="KW-1185">Reference proteome</keyword>
<reference evidence="2 3" key="1">
    <citation type="journal article" date="2018" name="Mol. Plant">
        <title>The genome of Artemisia annua provides insight into the evolution of Asteraceae family and artemisinin biosynthesis.</title>
        <authorList>
            <person name="Shen Q."/>
            <person name="Zhang L."/>
            <person name="Liao Z."/>
            <person name="Wang S."/>
            <person name="Yan T."/>
            <person name="Shi P."/>
            <person name="Liu M."/>
            <person name="Fu X."/>
            <person name="Pan Q."/>
            <person name="Wang Y."/>
            <person name="Lv Z."/>
            <person name="Lu X."/>
            <person name="Zhang F."/>
            <person name="Jiang W."/>
            <person name="Ma Y."/>
            <person name="Chen M."/>
            <person name="Hao X."/>
            <person name="Li L."/>
            <person name="Tang Y."/>
            <person name="Lv G."/>
            <person name="Zhou Y."/>
            <person name="Sun X."/>
            <person name="Brodelius P.E."/>
            <person name="Rose J.K.C."/>
            <person name="Tang K."/>
        </authorList>
    </citation>
    <scope>NUCLEOTIDE SEQUENCE [LARGE SCALE GENOMIC DNA]</scope>
    <source>
        <strain evidence="3">cv. Huhao1</strain>
        <tissue evidence="2">Leaf</tissue>
    </source>
</reference>
<dbReference type="Proteomes" id="UP000245207">
    <property type="component" value="Unassembled WGS sequence"/>
</dbReference>
<dbReference type="GO" id="GO:0004559">
    <property type="term" value="F:alpha-mannosidase activity"/>
    <property type="evidence" value="ECO:0007669"/>
    <property type="project" value="InterPro"/>
</dbReference>
<protein>
    <submittedName>
        <fullName evidence="2">Galactose mutarotase-like domain-containing protein</fullName>
    </submittedName>
</protein>
<gene>
    <name evidence="2" type="ORF">CTI12_AA603080</name>
</gene>
<dbReference type="AlphaFoldDB" id="A0A2U1KH66"/>
<comment type="caution">
    <text evidence="2">The sequence shown here is derived from an EMBL/GenBank/DDBJ whole genome shotgun (WGS) entry which is preliminary data.</text>
</comment>
<sequence>MDDEVNVESEETMWNQIASPICCQLREKVLMNWAAEHKIASESHTMVYRQRRQELQLRRLLAQMWISRVAEIEDVQAPYKLPVAPLCIKCSRGVWLSNSWCWIRTWVLNKSAIYLYHCTNTILGIYFAAYTYGHKFIKQQFNVTSRFGWQIEPVGHSALQTYILGLRPVTFFCNLELK</sequence>
<dbReference type="EMBL" id="PKPP01018754">
    <property type="protein sequence ID" value="PWA36119.1"/>
    <property type="molecule type" value="Genomic_DNA"/>
</dbReference>
<dbReference type="GO" id="GO:0006013">
    <property type="term" value="P:mannose metabolic process"/>
    <property type="evidence" value="ECO:0007669"/>
    <property type="project" value="InterPro"/>
</dbReference>
<evidence type="ECO:0000313" key="2">
    <source>
        <dbReference type="EMBL" id="PWA36119.1"/>
    </source>
</evidence>
<dbReference type="InterPro" id="IPR011330">
    <property type="entry name" value="Glyco_hydro/deAcase_b/a-brl"/>
</dbReference>
<organism evidence="2 3">
    <name type="scientific">Artemisia annua</name>
    <name type="common">Sweet wormwood</name>
    <dbReference type="NCBI Taxonomy" id="35608"/>
    <lineage>
        <taxon>Eukaryota</taxon>
        <taxon>Viridiplantae</taxon>
        <taxon>Streptophyta</taxon>
        <taxon>Embryophyta</taxon>
        <taxon>Tracheophyta</taxon>
        <taxon>Spermatophyta</taxon>
        <taxon>Magnoliopsida</taxon>
        <taxon>eudicotyledons</taxon>
        <taxon>Gunneridae</taxon>
        <taxon>Pentapetalae</taxon>
        <taxon>asterids</taxon>
        <taxon>campanulids</taxon>
        <taxon>Asterales</taxon>
        <taxon>Asteraceae</taxon>
        <taxon>Asteroideae</taxon>
        <taxon>Anthemideae</taxon>
        <taxon>Artemisiinae</taxon>
        <taxon>Artemisia</taxon>
    </lineage>
</organism>
<name>A0A2U1KH66_ARTAN</name>
<dbReference type="OrthoDB" id="360521at2759"/>
<evidence type="ECO:0000259" key="1">
    <source>
        <dbReference type="Pfam" id="PF01074"/>
    </source>
</evidence>
<dbReference type="SUPFAM" id="SSF88713">
    <property type="entry name" value="Glycoside hydrolase/deacetylase"/>
    <property type="match status" value="1"/>
</dbReference>
<dbReference type="InterPro" id="IPR027291">
    <property type="entry name" value="Glyco_hydro_38_N_sf"/>
</dbReference>
<feature type="domain" description="Glycoside hydrolase family 38 N-terminal" evidence="1">
    <location>
        <begin position="130"/>
        <end position="165"/>
    </location>
</feature>
<dbReference type="InterPro" id="IPR000602">
    <property type="entry name" value="Glyco_hydro_38_N"/>
</dbReference>
<evidence type="ECO:0000313" key="3">
    <source>
        <dbReference type="Proteomes" id="UP000245207"/>
    </source>
</evidence>
<dbReference type="STRING" id="35608.A0A2U1KH66"/>
<dbReference type="Gene3D" id="3.20.110.10">
    <property type="entry name" value="Glycoside hydrolase 38, N terminal domain"/>
    <property type="match status" value="1"/>
</dbReference>
<dbReference type="Pfam" id="PF01074">
    <property type="entry name" value="Glyco_hydro_38N"/>
    <property type="match status" value="1"/>
</dbReference>